<feature type="transmembrane region" description="Helical" evidence="1">
    <location>
        <begin position="99"/>
        <end position="116"/>
    </location>
</feature>
<dbReference type="RefSeq" id="WP_244017495.1">
    <property type="nucleotide sequence ID" value="NZ_JALHLF010000010.1"/>
</dbReference>
<keyword evidence="1" id="KW-1133">Transmembrane helix</keyword>
<feature type="transmembrane region" description="Helical" evidence="1">
    <location>
        <begin position="26"/>
        <end position="43"/>
    </location>
</feature>
<keyword evidence="1" id="KW-0812">Transmembrane</keyword>
<protein>
    <submittedName>
        <fullName evidence="3">DUF4396 domain-containing protein</fullName>
    </submittedName>
</protein>
<reference evidence="3" key="1">
    <citation type="submission" date="2022-03" db="EMBL/GenBank/DDBJ databases">
        <title>Identification of a novel bacterium isolated from mangrove sediments.</title>
        <authorList>
            <person name="Pan X."/>
        </authorList>
    </citation>
    <scope>NUCLEOTIDE SEQUENCE</scope>
    <source>
        <strain evidence="3">B1949</strain>
    </source>
</reference>
<gene>
    <name evidence="3" type="ORF">MTR62_04745</name>
</gene>
<feature type="domain" description="DUF4396" evidence="2">
    <location>
        <begin position="75"/>
        <end position="229"/>
    </location>
</feature>
<evidence type="ECO:0000313" key="3">
    <source>
        <dbReference type="EMBL" id="MCJ2182012.1"/>
    </source>
</evidence>
<evidence type="ECO:0000259" key="2">
    <source>
        <dbReference type="Pfam" id="PF14342"/>
    </source>
</evidence>
<feature type="transmembrane region" description="Helical" evidence="1">
    <location>
        <begin position="164"/>
        <end position="186"/>
    </location>
</feature>
<comment type="caution">
    <text evidence="3">The sequence shown here is derived from an EMBL/GenBank/DDBJ whole genome shotgun (WGS) entry which is preliminary data.</text>
</comment>
<evidence type="ECO:0000256" key="1">
    <source>
        <dbReference type="SAM" id="Phobius"/>
    </source>
</evidence>
<name>A0ABT0BAD6_9SPHN</name>
<keyword evidence="4" id="KW-1185">Reference proteome</keyword>
<proteinExistence type="predicted"/>
<keyword evidence="1" id="KW-0472">Membrane</keyword>
<organism evidence="3 4">
    <name type="scientific">Novosphingobium organovorum</name>
    <dbReference type="NCBI Taxonomy" id="2930092"/>
    <lineage>
        <taxon>Bacteria</taxon>
        <taxon>Pseudomonadati</taxon>
        <taxon>Pseudomonadota</taxon>
        <taxon>Alphaproteobacteria</taxon>
        <taxon>Sphingomonadales</taxon>
        <taxon>Sphingomonadaceae</taxon>
        <taxon>Novosphingobium</taxon>
    </lineage>
</organism>
<dbReference type="InterPro" id="IPR025509">
    <property type="entry name" value="DUF4396"/>
</dbReference>
<feature type="transmembrane region" description="Helical" evidence="1">
    <location>
        <begin position="201"/>
        <end position="224"/>
    </location>
</feature>
<evidence type="ECO:0000313" key="4">
    <source>
        <dbReference type="Proteomes" id="UP001162881"/>
    </source>
</evidence>
<accession>A0ABT0BAD6</accession>
<dbReference type="EMBL" id="JALHLF010000010">
    <property type="protein sequence ID" value="MCJ2182012.1"/>
    <property type="molecule type" value="Genomic_DNA"/>
</dbReference>
<dbReference type="Pfam" id="PF14342">
    <property type="entry name" value="DUF4396"/>
    <property type="match status" value="1"/>
</dbReference>
<feature type="transmembrane region" description="Helical" evidence="1">
    <location>
        <begin position="122"/>
        <end position="143"/>
    </location>
</feature>
<dbReference type="Proteomes" id="UP001162881">
    <property type="component" value="Unassembled WGS sequence"/>
</dbReference>
<sequence>MVAGLCALFVLVAVLRRPPAMAVMRWVWPLCTLFGSVLWVWLYRRARRHEGHCAHTGHHGHGRGEGHAAHAGQPTWLSIAKGASHCGAGCALGDLIAEWLAFAVPGIAVALGWHTLFAEKTFAVWILDFMLAFSIGIAFQYFAIVPMRGLSPGKGLIAALKADALSIASWQVGMYGVMAAGQFLWFRPVYGALAPVDSAQFWFLMQLSMLAGFGTAFPVNWWLVKVGVKEAM</sequence>